<dbReference type="InterPro" id="IPR027417">
    <property type="entry name" value="P-loop_NTPase"/>
</dbReference>
<dbReference type="EMBL" id="UINC01124331">
    <property type="protein sequence ID" value="SVD01404.1"/>
    <property type="molecule type" value="Genomic_DNA"/>
</dbReference>
<accession>A0A382RUQ5</accession>
<name>A0A382RUQ5_9ZZZZ</name>
<dbReference type="PANTHER" id="PTHR45772">
    <property type="entry name" value="CONSERVED COMPONENT OF ABC TRANSPORTER FOR NATURAL AMINO ACIDS-RELATED"/>
    <property type="match status" value="1"/>
</dbReference>
<dbReference type="InterPro" id="IPR051120">
    <property type="entry name" value="ABC_AA/LPS_Transport"/>
</dbReference>
<proteinExistence type="predicted"/>
<evidence type="ECO:0000313" key="5">
    <source>
        <dbReference type="EMBL" id="SVD01404.1"/>
    </source>
</evidence>
<sequence length="171" mass="19029">MNHLLQVHSATIQFGGVKALQDVSFHLDQEDLLGLIGPNGAGKTTLMRYVTGINDSKTGHVELSGLKISGLPVYQRVKLGISMSQQLVRPFKSMSFLDNVVFAAGYHKTEKPWKTLFIKSRIQEKQRALTLLERLGIADMAMEMPEKAPLGYLKRLEVARAMAIDPKILIL</sequence>
<keyword evidence="1" id="KW-0813">Transport</keyword>
<dbReference type="GO" id="GO:0005524">
    <property type="term" value="F:ATP binding"/>
    <property type="evidence" value="ECO:0007669"/>
    <property type="project" value="UniProtKB-KW"/>
</dbReference>
<evidence type="ECO:0000256" key="2">
    <source>
        <dbReference type="ARBA" id="ARBA00022741"/>
    </source>
</evidence>
<keyword evidence="2" id="KW-0547">Nucleotide-binding</keyword>
<evidence type="ECO:0000256" key="1">
    <source>
        <dbReference type="ARBA" id="ARBA00022448"/>
    </source>
</evidence>
<dbReference type="GO" id="GO:0042941">
    <property type="term" value="P:D-alanine transmembrane transport"/>
    <property type="evidence" value="ECO:0007669"/>
    <property type="project" value="TreeGrafter"/>
</dbReference>
<feature type="domain" description="ABC transporter" evidence="4">
    <location>
        <begin position="20"/>
        <end position="171"/>
    </location>
</feature>
<dbReference type="InterPro" id="IPR003439">
    <property type="entry name" value="ABC_transporter-like_ATP-bd"/>
</dbReference>
<dbReference type="SUPFAM" id="SSF52540">
    <property type="entry name" value="P-loop containing nucleoside triphosphate hydrolases"/>
    <property type="match status" value="1"/>
</dbReference>
<keyword evidence="3" id="KW-0067">ATP-binding</keyword>
<organism evidence="5">
    <name type="scientific">marine metagenome</name>
    <dbReference type="NCBI Taxonomy" id="408172"/>
    <lineage>
        <taxon>unclassified sequences</taxon>
        <taxon>metagenomes</taxon>
        <taxon>ecological metagenomes</taxon>
    </lineage>
</organism>
<protein>
    <recommendedName>
        <fullName evidence="4">ABC transporter domain-containing protein</fullName>
    </recommendedName>
</protein>
<dbReference type="GO" id="GO:0005886">
    <property type="term" value="C:plasma membrane"/>
    <property type="evidence" value="ECO:0007669"/>
    <property type="project" value="TreeGrafter"/>
</dbReference>
<feature type="non-terminal residue" evidence="5">
    <location>
        <position position="171"/>
    </location>
</feature>
<evidence type="ECO:0000259" key="4">
    <source>
        <dbReference type="Pfam" id="PF00005"/>
    </source>
</evidence>
<gene>
    <name evidence="5" type="ORF">METZ01_LOCUS354258</name>
</gene>
<dbReference type="GO" id="GO:0015188">
    <property type="term" value="F:L-isoleucine transmembrane transporter activity"/>
    <property type="evidence" value="ECO:0007669"/>
    <property type="project" value="TreeGrafter"/>
</dbReference>
<dbReference type="GO" id="GO:0005304">
    <property type="term" value="F:L-valine transmembrane transporter activity"/>
    <property type="evidence" value="ECO:0007669"/>
    <property type="project" value="TreeGrafter"/>
</dbReference>
<dbReference type="PANTHER" id="PTHR45772:SF7">
    <property type="entry name" value="AMINO ACID ABC TRANSPORTER ATP-BINDING PROTEIN"/>
    <property type="match status" value="1"/>
</dbReference>
<dbReference type="Gene3D" id="3.40.50.300">
    <property type="entry name" value="P-loop containing nucleotide triphosphate hydrolases"/>
    <property type="match status" value="1"/>
</dbReference>
<dbReference type="GO" id="GO:0016887">
    <property type="term" value="F:ATP hydrolysis activity"/>
    <property type="evidence" value="ECO:0007669"/>
    <property type="project" value="InterPro"/>
</dbReference>
<dbReference type="GO" id="GO:0015192">
    <property type="term" value="F:L-phenylalanine transmembrane transporter activity"/>
    <property type="evidence" value="ECO:0007669"/>
    <property type="project" value="TreeGrafter"/>
</dbReference>
<evidence type="ECO:0000256" key="3">
    <source>
        <dbReference type="ARBA" id="ARBA00022840"/>
    </source>
</evidence>
<dbReference type="GO" id="GO:1903806">
    <property type="term" value="P:L-isoleucine import across plasma membrane"/>
    <property type="evidence" value="ECO:0007669"/>
    <property type="project" value="TreeGrafter"/>
</dbReference>
<dbReference type="Pfam" id="PF00005">
    <property type="entry name" value="ABC_tran"/>
    <property type="match status" value="1"/>
</dbReference>
<dbReference type="GO" id="GO:0015808">
    <property type="term" value="P:L-alanine transport"/>
    <property type="evidence" value="ECO:0007669"/>
    <property type="project" value="TreeGrafter"/>
</dbReference>
<reference evidence="5" key="1">
    <citation type="submission" date="2018-05" db="EMBL/GenBank/DDBJ databases">
        <authorList>
            <person name="Lanie J.A."/>
            <person name="Ng W.-L."/>
            <person name="Kazmierczak K.M."/>
            <person name="Andrzejewski T.M."/>
            <person name="Davidsen T.M."/>
            <person name="Wayne K.J."/>
            <person name="Tettelin H."/>
            <person name="Glass J.I."/>
            <person name="Rusch D."/>
            <person name="Podicherti R."/>
            <person name="Tsui H.-C.T."/>
            <person name="Winkler M.E."/>
        </authorList>
    </citation>
    <scope>NUCLEOTIDE SEQUENCE</scope>
</reference>
<dbReference type="AlphaFoldDB" id="A0A382RUQ5"/>
<dbReference type="GO" id="GO:1903805">
    <property type="term" value="P:L-valine import across plasma membrane"/>
    <property type="evidence" value="ECO:0007669"/>
    <property type="project" value="TreeGrafter"/>
</dbReference>